<dbReference type="STRING" id="1658172.A0A1B7NMN5"/>
<name>A0A1B7NMN5_9EURO</name>
<dbReference type="EMBL" id="LGUA01001792">
    <property type="protein sequence ID" value="OAX78052.1"/>
    <property type="molecule type" value="Genomic_DNA"/>
</dbReference>
<feature type="compositionally biased region" description="Polar residues" evidence="1">
    <location>
        <begin position="366"/>
        <end position="378"/>
    </location>
</feature>
<gene>
    <name evidence="2" type="ORF">ACJ72_07642</name>
</gene>
<evidence type="ECO:0000313" key="3">
    <source>
        <dbReference type="Proteomes" id="UP000091918"/>
    </source>
</evidence>
<protein>
    <recommendedName>
        <fullName evidence="4">Transcription factor domain-containing protein</fullName>
    </recommendedName>
</protein>
<feature type="compositionally biased region" description="Basic and acidic residues" evidence="1">
    <location>
        <begin position="64"/>
        <end position="79"/>
    </location>
</feature>
<evidence type="ECO:0008006" key="4">
    <source>
        <dbReference type="Google" id="ProtNLM"/>
    </source>
</evidence>
<dbReference type="InterPro" id="IPR053181">
    <property type="entry name" value="EcdB-like_regulator"/>
</dbReference>
<sequence>MNEMNTLLSRVQSQINALTGSTPSGKHAHMTPSLANVEANANSIAANLKSPEVQALAEAPSEVGMDRASHSADGDENRPFHKYKKGDLDDEAGELSIPIEHTTAAHKLLLWPSIQKLLPERIDEDYVMQLEENRGPLRLYGKGEGDDNFADSPVTSPTSLEYDPGLSALARANGWGSGFGFPAGFDTTKYSLQPHPGGLNPYGALNLDADIIHAHYQSYLENMHALHPFLDAPALHHMVYYFVNNYSPRKPAFSSFSPHIPQVYGERVTAVPKGKRKRSAEVAFEVSPESIPENTGAPSAVIHKSLDNAVVLLVIALGSICSVKQAVPGPVSRRKKQATSPYQQIATASPNEEFYASSTGHHRSFSGATPSTDAWNSRHQTDPSLRNLDVIPGLAYFALASDILGDVLGGGGLKHSQACLLAALYTGQVARPFSSHAWICEASRACQVLLRPRTFNLIPKGTRQKELINFAFWTCLQLESDILAELDLPASGISRFEDRLYTEAGLFISASELQTPDPLTMIYYLAQIHLRKVLNRVHTELYKAGFTLKSNMIILSQLQTLQNGKRLGPPKYKKL</sequence>
<evidence type="ECO:0000256" key="1">
    <source>
        <dbReference type="SAM" id="MobiDB-lite"/>
    </source>
</evidence>
<dbReference type="CDD" id="cd12148">
    <property type="entry name" value="fungal_TF_MHR"/>
    <property type="match status" value="1"/>
</dbReference>
<dbReference type="PANTHER" id="PTHR47785:SF4">
    <property type="entry name" value="ZN(II)2CYS6 TRANSCRIPTION FACTOR (EUROFUNG)"/>
    <property type="match status" value="1"/>
</dbReference>
<comment type="caution">
    <text evidence="2">The sequence shown here is derived from an EMBL/GenBank/DDBJ whole genome shotgun (WGS) entry which is preliminary data.</text>
</comment>
<dbReference type="OrthoDB" id="5244761at2759"/>
<accession>A0A1B7NMN5</accession>
<dbReference type="AlphaFoldDB" id="A0A1B7NMN5"/>
<keyword evidence="3" id="KW-1185">Reference proteome</keyword>
<feature type="region of interest" description="Disordered" evidence="1">
    <location>
        <begin position="356"/>
        <end position="378"/>
    </location>
</feature>
<organism evidence="2 3">
    <name type="scientific">Emergomyces africanus</name>
    <dbReference type="NCBI Taxonomy" id="1955775"/>
    <lineage>
        <taxon>Eukaryota</taxon>
        <taxon>Fungi</taxon>
        <taxon>Dikarya</taxon>
        <taxon>Ascomycota</taxon>
        <taxon>Pezizomycotina</taxon>
        <taxon>Eurotiomycetes</taxon>
        <taxon>Eurotiomycetidae</taxon>
        <taxon>Onygenales</taxon>
        <taxon>Ajellomycetaceae</taxon>
        <taxon>Emergomyces</taxon>
    </lineage>
</organism>
<dbReference type="PANTHER" id="PTHR47785">
    <property type="entry name" value="ZN(II)2CYS6 TRANSCRIPTION FACTOR (EUROFUNG)-RELATED-RELATED"/>
    <property type="match status" value="1"/>
</dbReference>
<feature type="region of interest" description="Disordered" evidence="1">
    <location>
        <begin position="56"/>
        <end position="85"/>
    </location>
</feature>
<dbReference type="Proteomes" id="UP000091918">
    <property type="component" value="Unassembled WGS sequence"/>
</dbReference>
<proteinExistence type="predicted"/>
<reference evidence="2 3" key="1">
    <citation type="submission" date="2015-07" db="EMBL/GenBank/DDBJ databases">
        <title>Emmonsia species relationships and genome sequence.</title>
        <authorList>
            <person name="Cuomo C.A."/>
            <person name="Schwartz I.S."/>
            <person name="Kenyon C."/>
            <person name="de Hoog G.S."/>
            <person name="Govender N.P."/>
            <person name="Botha A."/>
            <person name="Moreno L."/>
            <person name="de Vries M."/>
            <person name="Munoz J.F."/>
            <person name="Stielow J.B."/>
        </authorList>
    </citation>
    <scope>NUCLEOTIDE SEQUENCE [LARGE SCALE GENOMIC DNA]</scope>
    <source>
        <strain evidence="2 3">CBS 136260</strain>
    </source>
</reference>
<evidence type="ECO:0000313" key="2">
    <source>
        <dbReference type="EMBL" id="OAX78052.1"/>
    </source>
</evidence>